<comment type="similarity">
    <text evidence="2">Belongs to the drug/metabolite transporter (DMT) superfamily. Plant drug/metabolite exporter (P-DME) (TC 2.A.7.4) family.</text>
</comment>
<reference evidence="8" key="3">
    <citation type="journal article" date="2017" name="Nature">
        <title>Genome sequence of the progenitor of the wheat D genome Aegilops tauschii.</title>
        <authorList>
            <person name="Luo M.C."/>
            <person name="Gu Y.Q."/>
            <person name="Puiu D."/>
            <person name="Wang H."/>
            <person name="Twardziok S.O."/>
            <person name="Deal K.R."/>
            <person name="Huo N."/>
            <person name="Zhu T."/>
            <person name="Wang L."/>
            <person name="Wang Y."/>
            <person name="McGuire P.E."/>
            <person name="Liu S."/>
            <person name="Long H."/>
            <person name="Ramasamy R.K."/>
            <person name="Rodriguez J.C."/>
            <person name="Van S.L."/>
            <person name="Yuan L."/>
            <person name="Wang Z."/>
            <person name="Xia Z."/>
            <person name="Xiao L."/>
            <person name="Anderson O.D."/>
            <person name="Ouyang S."/>
            <person name="Liang Y."/>
            <person name="Zimin A.V."/>
            <person name="Pertea G."/>
            <person name="Qi P."/>
            <person name="Bennetzen J.L."/>
            <person name="Dai X."/>
            <person name="Dawson M.W."/>
            <person name="Muller H.G."/>
            <person name="Kugler K."/>
            <person name="Rivarola-Duarte L."/>
            <person name="Spannagl M."/>
            <person name="Mayer K.F.X."/>
            <person name="Lu F.H."/>
            <person name="Bevan M.W."/>
            <person name="Leroy P."/>
            <person name="Li P."/>
            <person name="You F.M."/>
            <person name="Sun Q."/>
            <person name="Liu Z."/>
            <person name="Lyons E."/>
            <person name="Wicker T."/>
            <person name="Salzberg S.L."/>
            <person name="Devos K.M."/>
            <person name="Dvorak J."/>
        </authorList>
    </citation>
    <scope>NUCLEOTIDE SEQUENCE [LARGE SCALE GENOMIC DNA]</scope>
    <source>
        <strain evidence="8">cv. AL8/78</strain>
    </source>
</reference>
<feature type="transmembrane region" description="Helical" evidence="6">
    <location>
        <begin position="220"/>
        <end position="241"/>
    </location>
</feature>
<dbReference type="InterPro" id="IPR037185">
    <property type="entry name" value="EmrE-like"/>
</dbReference>
<dbReference type="GO" id="GO:0016020">
    <property type="term" value="C:membrane"/>
    <property type="evidence" value="ECO:0007669"/>
    <property type="project" value="UniProtKB-SubCell"/>
</dbReference>
<reference evidence="9" key="1">
    <citation type="journal article" date="2014" name="Science">
        <title>Ancient hybridizations among the ancestral genomes of bread wheat.</title>
        <authorList>
            <consortium name="International Wheat Genome Sequencing Consortium,"/>
            <person name="Marcussen T."/>
            <person name="Sandve S.R."/>
            <person name="Heier L."/>
            <person name="Spannagl M."/>
            <person name="Pfeifer M."/>
            <person name="Jakobsen K.S."/>
            <person name="Wulff B.B."/>
            <person name="Steuernagel B."/>
            <person name="Mayer K.F."/>
            <person name="Olsen O.A."/>
        </authorList>
    </citation>
    <scope>NUCLEOTIDE SEQUENCE [LARGE SCALE GENOMIC DNA]</scope>
    <source>
        <strain evidence="9">cv. AL8/78</strain>
    </source>
</reference>
<evidence type="ECO:0000313" key="9">
    <source>
        <dbReference type="Proteomes" id="UP000015105"/>
    </source>
</evidence>
<feature type="domain" description="EamA" evidence="7">
    <location>
        <begin position="223"/>
        <end position="349"/>
    </location>
</feature>
<dbReference type="SUPFAM" id="SSF103481">
    <property type="entry name" value="Multidrug resistance efflux transporter EmrE"/>
    <property type="match status" value="2"/>
</dbReference>
<feature type="transmembrane region" description="Helical" evidence="6">
    <location>
        <begin position="318"/>
        <end position="339"/>
    </location>
</feature>
<name>A0A453PPL8_AEGTS</name>
<organism evidence="8 9">
    <name type="scientific">Aegilops tauschii subsp. strangulata</name>
    <name type="common">Goatgrass</name>
    <dbReference type="NCBI Taxonomy" id="200361"/>
    <lineage>
        <taxon>Eukaryota</taxon>
        <taxon>Viridiplantae</taxon>
        <taxon>Streptophyta</taxon>
        <taxon>Embryophyta</taxon>
        <taxon>Tracheophyta</taxon>
        <taxon>Spermatophyta</taxon>
        <taxon>Magnoliopsida</taxon>
        <taxon>Liliopsida</taxon>
        <taxon>Poales</taxon>
        <taxon>Poaceae</taxon>
        <taxon>BOP clade</taxon>
        <taxon>Pooideae</taxon>
        <taxon>Triticodae</taxon>
        <taxon>Triticeae</taxon>
        <taxon>Triticinae</taxon>
        <taxon>Aegilops</taxon>
    </lineage>
</organism>
<keyword evidence="9" id="KW-1185">Reference proteome</keyword>
<dbReference type="Pfam" id="PF00892">
    <property type="entry name" value="EamA"/>
    <property type="match status" value="2"/>
</dbReference>
<feature type="transmembrane region" description="Helical" evidence="6">
    <location>
        <begin position="173"/>
        <end position="193"/>
    </location>
</feature>
<feature type="transmembrane region" description="Helical" evidence="6">
    <location>
        <begin position="78"/>
        <end position="100"/>
    </location>
</feature>
<dbReference type="EnsemblPlants" id="AET6Gv20812400.25">
    <property type="protein sequence ID" value="AET6Gv20812400.25"/>
    <property type="gene ID" value="AET6Gv20812400"/>
</dbReference>
<keyword evidence="4 6" id="KW-1133">Transmembrane helix</keyword>
<dbReference type="Gramene" id="AET6Gv20812400.25">
    <property type="protein sequence ID" value="AET6Gv20812400.25"/>
    <property type="gene ID" value="AET6Gv20812400"/>
</dbReference>
<evidence type="ECO:0000259" key="7">
    <source>
        <dbReference type="Pfam" id="PF00892"/>
    </source>
</evidence>
<dbReference type="Proteomes" id="UP000015105">
    <property type="component" value="Chromosome 6D"/>
</dbReference>
<feature type="transmembrane region" description="Helical" evidence="6">
    <location>
        <begin position="253"/>
        <end position="274"/>
    </location>
</feature>
<reference evidence="8" key="5">
    <citation type="journal article" date="2021" name="G3 (Bethesda)">
        <title>Aegilops tauschii genome assembly Aet v5.0 features greater sequence contiguity and improved annotation.</title>
        <authorList>
            <person name="Wang L."/>
            <person name="Zhu T."/>
            <person name="Rodriguez J.C."/>
            <person name="Deal K.R."/>
            <person name="Dubcovsky J."/>
            <person name="McGuire P.E."/>
            <person name="Lux T."/>
            <person name="Spannagl M."/>
            <person name="Mayer K.F.X."/>
            <person name="Baldrich P."/>
            <person name="Meyers B.C."/>
            <person name="Huo N."/>
            <person name="Gu Y.Q."/>
            <person name="Zhou H."/>
            <person name="Devos K.M."/>
            <person name="Bennetzen J.L."/>
            <person name="Unver T."/>
            <person name="Budak H."/>
            <person name="Gulick P.J."/>
            <person name="Galiba G."/>
            <person name="Kalapos B."/>
            <person name="Nelson D.R."/>
            <person name="Li P."/>
            <person name="You F.M."/>
            <person name="Luo M.C."/>
            <person name="Dvorak J."/>
        </authorList>
    </citation>
    <scope>NUCLEOTIDE SEQUENCE [LARGE SCALE GENOMIC DNA]</scope>
    <source>
        <strain evidence="8">cv. AL8/78</strain>
    </source>
</reference>
<proteinExistence type="inferred from homology"/>
<protein>
    <recommendedName>
        <fullName evidence="7">EamA domain-containing protein</fullName>
    </recommendedName>
</protein>
<evidence type="ECO:0000256" key="4">
    <source>
        <dbReference type="ARBA" id="ARBA00022989"/>
    </source>
</evidence>
<sequence length="419" mass="45316">VVKSNRSGSSYHSYIKRVRIGAWRRKALANFQVGKTTMGMGWKAVNDAKPYLAMVLLQVGFAGMYIIAVASLKRGMSHFVLVVYRNLVATAVMAPFALYFERGVRPKMTITIFIKIMGLALLEPVLDQNLYYMGANLTSAGFATALVNILPAVTFVLALILRMEKVRLRSLHSQAKIAGTVLTVAGAVLMVLYHGPVVQFPWTKGQHHAGGAATAADGAAWLKGTIMTVAACVAWSCFFILQSSTLRDYPAELSLTVLICGVGSVMSTAVAVVAERANTHAWVIGFDTRLFTVVYGGIVCSGVAYYVQGVVSRQRGPVFVTAFNPLCMIVTAVMGSIILKEAITLGRYVLYCCWHFQIDEYVHALVQRTNGNISSLFSSVFSVIGAVIIVVGLYFLIWGKSKDGISQVSDVSVKGAGEL</sequence>
<feature type="transmembrane region" description="Helical" evidence="6">
    <location>
        <begin position="140"/>
        <end position="161"/>
    </location>
</feature>
<evidence type="ECO:0000256" key="5">
    <source>
        <dbReference type="ARBA" id="ARBA00023136"/>
    </source>
</evidence>
<keyword evidence="5 6" id="KW-0472">Membrane</keyword>
<accession>A0A453PPL8</accession>
<keyword evidence="3 6" id="KW-0812">Transmembrane</keyword>
<evidence type="ECO:0000313" key="8">
    <source>
        <dbReference type="EnsemblPlants" id="AET6Gv20812400.25"/>
    </source>
</evidence>
<dbReference type="GO" id="GO:0022857">
    <property type="term" value="F:transmembrane transporter activity"/>
    <property type="evidence" value="ECO:0007669"/>
    <property type="project" value="InterPro"/>
</dbReference>
<evidence type="ECO:0000256" key="3">
    <source>
        <dbReference type="ARBA" id="ARBA00022692"/>
    </source>
</evidence>
<dbReference type="InterPro" id="IPR030184">
    <property type="entry name" value="WAT1-related"/>
</dbReference>
<feature type="transmembrane region" description="Helical" evidence="6">
    <location>
        <begin position="51"/>
        <end position="72"/>
    </location>
</feature>
<evidence type="ECO:0000256" key="6">
    <source>
        <dbReference type="SAM" id="Phobius"/>
    </source>
</evidence>
<dbReference type="PANTHER" id="PTHR31218">
    <property type="entry name" value="WAT1-RELATED PROTEIN"/>
    <property type="match status" value="1"/>
</dbReference>
<feature type="domain" description="EamA" evidence="7">
    <location>
        <begin position="52"/>
        <end position="191"/>
    </location>
</feature>
<feature type="transmembrane region" description="Helical" evidence="6">
    <location>
        <begin position="376"/>
        <end position="397"/>
    </location>
</feature>
<dbReference type="AlphaFoldDB" id="A0A453PPL8"/>
<reference evidence="9" key="2">
    <citation type="journal article" date="2017" name="Nat. Plants">
        <title>The Aegilops tauschii genome reveals multiple impacts of transposons.</title>
        <authorList>
            <person name="Zhao G."/>
            <person name="Zou C."/>
            <person name="Li K."/>
            <person name="Wang K."/>
            <person name="Li T."/>
            <person name="Gao L."/>
            <person name="Zhang X."/>
            <person name="Wang H."/>
            <person name="Yang Z."/>
            <person name="Liu X."/>
            <person name="Jiang W."/>
            <person name="Mao L."/>
            <person name="Kong X."/>
            <person name="Jiao Y."/>
            <person name="Jia J."/>
        </authorList>
    </citation>
    <scope>NUCLEOTIDE SEQUENCE [LARGE SCALE GENOMIC DNA]</scope>
    <source>
        <strain evidence="9">cv. AL8/78</strain>
    </source>
</reference>
<dbReference type="InterPro" id="IPR000620">
    <property type="entry name" value="EamA_dom"/>
</dbReference>
<feature type="transmembrane region" description="Helical" evidence="6">
    <location>
        <begin position="280"/>
        <end position="306"/>
    </location>
</feature>
<evidence type="ECO:0000256" key="2">
    <source>
        <dbReference type="ARBA" id="ARBA00007635"/>
    </source>
</evidence>
<comment type="subcellular location">
    <subcellularLocation>
        <location evidence="1">Membrane</location>
        <topology evidence="1">Multi-pass membrane protein</topology>
    </subcellularLocation>
</comment>
<reference evidence="8" key="4">
    <citation type="submission" date="2019-03" db="UniProtKB">
        <authorList>
            <consortium name="EnsemblPlants"/>
        </authorList>
    </citation>
    <scope>IDENTIFICATION</scope>
</reference>
<evidence type="ECO:0000256" key="1">
    <source>
        <dbReference type="ARBA" id="ARBA00004141"/>
    </source>
</evidence>